<organism evidence="2 3">
    <name type="scientific">Lasiosphaeria miniovina</name>
    <dbReference type="NCBI Taxonomy" id="1954250"/>
    <lineage>
        <taxon>Eukaryota</taxon>
        <taxon>Fungi</taxon>
        <taxon>Dikarya</taxon>
        <taxon>Ascomycota</taxon>
        <taxon>Pezizomycotina</taxon>
        <taxon>Sordariomycetes</taxon>
        <taxon>Sordariomycetidae</taxon>
        <taxon>Sordariales</taxon>
        <taxon>Lasiosphaeriaceae</taxon>
        <taxon>Lasiosphaeria</taxon>
    </lineage>
</organism>
<dbReference type="EMBL" id="JAUIRO010000003">
    <property type="protein sequence ID" value="KAK0723190.1"/>
    <property type="molecule type" value="Genomic_DNA"/>
</dbReference>
<gene>
    <name evidence="2" type="ORF">B0T26DRAFT_705712</name>
</gene>
<evidence type="ECO:0000313" key="3">
    <source>
        <dbReference type="Proteomes" id="UP001172101"/>
    </source>
</evidence>
<evidence type="ECO:0000256" key="1">
    <source>
        <dbReference type="SAM" id="MobiDB-lite"/>
    </source>
</evidence>
<dbReference type="RefSeq" id="XP_060299114.1">
    <property type="nucleotide sequence ID" value="XM_060441767.1"/>
</dbReference>
<accession>A0AA40AW97</accession>
<comment type="caution">
    <text evidence="2">The sequence shown here is derived from an EMBL/GenBank/DDBJ whole genome shotgun (WGS) entry which is preliminary data.</text>
</comment>
<sequence>MGYLIHLSLQSSQFCIVLVSFLQFRGSESRKSEFSSDLNLRCGGIMPDASSFTSARDTASATLRSQRNNSQPRVTEKA</sequence>
<keyword evidence="3" id="KW-1185">Reference proteome</keyword>
<dbReference type="GeneID" id="85325037"/>
<reference evidence="2" key="1">
    <citation type="submission" date="2023-06" db="EMBL/GenBank/DDBJ databases">
        <title>Genome-scale phylogeny and comparative genomics of the fungal order Sordariales.</title>
        <authorList>
            <consortium name="Lawrence Berkeley National Laboratory"/>
            <person name="Hensen N."/>
            <person name="Bonometti L."/>
            <person name="Westerberg I."/>
            <person name="Brannstrom I.O."/>
            <person name="Guillou S."/>
            <person name="Cros-Aarteil S."/>
            <person name="Calhoun S."/>
            <person name="Haridas S."/>
            <person name="Kuo A."/>
            <person name="Mondo S."/>
            <person name="Pangilinan J."/>
            <person name="Riley R."/>
            <person name="LaButti K."/>
            <person name="Andreopoulos B."/>
            <person name="Lipzen A."/>
            <person name="Chen C."/>
            <person name="Yanf M."/>
            <person name="Daum C."/>
            <person name="Ng V."/>
            <person name="Clum A."/>
            <person name="Steindorff A."/>
            <person name="Ohm R."/>
            <person name="Martin F."/>
            <person name="Silar P."/>
            <person name="Natvig D."/>
            <person name="Lalanne C."/>
            <person name="Gautier V."/>
            <person name="Ament-velasquez S.L."/>
            <person name="Kruys A."/>
            <person name="Hutchinson M.I."/>
            <person name="Powell A.J."/>
            <person name="Barry K."/>
            <person name="Miller A.N."/>
            <person name="Grigoriev I.V."/>
            <person name="Debuchy R."/>
            <person name="Gladieux P."/>
            <person name="Thoren M.H."/>
            <person name="Johannesson H."/>
        </authorList>
    </citation>
    <scope>NUCLEOTIDE SEQUENCE</scope>
    <source>
        <strain evidence="2">SMH2392-1A</strain>
    </source>
</reference>
<name>A0AA40AW97_9PEZI</name>
<evidence type="ECO:0000313" key="2">
    <source>
        <dbReference type="EMBL" id="KAK0723190.1"/>
    </source>
</evidence>
<proteinExistence type="predicted"/>
<feature type="region of interest" description="Disordered" evidence="1">
    <location>
        <begin position="51"/>
        <end position="78"/>
    </location>
</feature>
<dbReference type="Proteomes" id="UP001172101">
    <property type="component" value="Unassembled WGS sequence"/>
</dbReference>
<dbReference type="AlphaFoldDB" id="A0AA40AW97"/>
<protein>
    <submittedName>
        <fullName evidence="2">Uncharacterized protein</fullName>
    </submittedName>
</protein>